<comment type="caution">
    <text evidence="3">The sequence shown here is derived from an EMBL/GenBank/DDBJ whole genome shotgun (WGS) entry which is preliminary data.</text>
</comment>
<feature type="compositionally biased region" description="Pro residues" evidence="1">
    <location>
        <begin position="45"/>
        <end position="54"/>
    </location>
</feature>
<dbReference type="InterPro" id="IPR016140">
    <property type="entry name" value="Bifunc_inhib/LTP/seed_store"/>
</dbReference>
<dbReference type="Proteomes" id="UP001153076">
    <property type="component" value="Unassembled WGS sequence"/>
</dbReference>
<feature type="compositionally biased region" description="Low complexity" evidence="1">
    <location>
        <begin position="188"/>
        <end position="201"/>
    </location>
</feature>
<evidence type="ECO:0000259" key="2">
    <source>
        <dbReference type="SMART" id="SM00499"/>
    </source>
</evidence>
<dbReference type="PANTHER" id="PTHR31731">
    <property type="match status" value="1"/>
</dbReference>
<dbReference type="EMBL" id="JAKOGI010000022">
    <property type="protein sequence ID" value="KAJ8449389.1"/>
    <property type="molecule type" value="Genomic_DNA"/>
</dbReference>
<feature type="domain" description="Bifunctional inhibitor/plant lipid transfer protein/seed storage helical" evidence="2">
    <location>
        <begin position="203"/>
        <end position="285"/>
    </location>
</feature>
<accession>A0A9Q1KTG5</accession>
<dbReference type="InterPro" id="IPR027923">
    <property type="entry name" value="Hydrophob_seed_dom"/>
</dbReference>
<dbReference type="Pfam" id="PF14547">
    <property type="entry name" value="Hydrophob_seed"/>
    <property type="match status" value="2"/>
</dbReference>
<feature type="domain" description="Bifunctional inhibitor/plant lipid transfer protein/seed storage helical" evidence="2">
    <location>
        <begin position="62"/>
        <end position="135"/>
    </location>
</feature>
<dbReference type="SUPFAM" id="SSF47699">
    <property type="entry name" value="Bifunctional inhibitor/lipid-transfer protein/seed storage 2S albumin"/>
    <property type="match status" value="2"/>
</dbReference>
<dbReference type="SMART" id="SM00499">
    <property type="entry name" value="AAI"/>
    <property type="match status" value="2"/>
</dbReference>
<dbReference type="Gene3D" id="1.10.110.10">
    <property type="entry name" value="Plant lipid-transfer and hydrophobic proteins"/>
    <property type="match status" value="2"/>
</dbReference>
<dbReference type="InterPro" id="IPR051636">
    <property type="entry name" value="Plant_LTP/defense-related"/>
</dbReference>
<protein>
    <recommendedName>
        <fullName evidence="2">Bifunctional inhibitor/plant lipid transfer protein/seed storage helical domain-containing protein</fullName>
    </recommendedName>
</protein>
<name>A0A9Q1KTG5_9CARY</name>
<feature type="region of interest" description="Disordered" evidence="1">
    <location>
        <begin position="38"/>
        <end position="60"/>
    </location>
</feature>
<evidence type="ECO:0000313" key="4">
    <source>
        <dbReference type="Proteomes" id="UP001153076"/>
    </source>
</evidence>
<reference evidence="3" key="1">
    <citation type="submission" date="2022-04" db="EMBL/GenBank/DDBJ databases">
        <title>Carnegiea gigantea Genome sequencing and assembly v2.</title>
        <authorList>
            <person name="Copetti D."/>
            <person name="Sanderson M.J."/>
            <person name="Burquez A."/>
            <person name="Wojciechowski M.F."/>
        </authorList>
    </citation>
    <scope>NUCLEOTIDE SEQUENCE</scope>
    <source>
        <strain evidence="3">SGP5-SGP5p</strain>
        <tissue evidence="3">Aerial part</tissue>
    </source>
</reference>
<organism evidence="3 4">
    <name type="scientific">Carnegiea gigantea</name>
    <dbReference type="NCBI Taxonomy" id="171969"/>
    <lineage>
        <taxon>Eukaryota</taxon>
        <taxon>Viridiplantae</taxon>
        <taxon>Streptophyta</taxon>
        <taxon>Embryophyta</taxon>
        <taxon>Tracheophyta</taxon>
        <taxon>Spermatophyta</taxon>
        <taxon>Magnoliopsida</taxon>
        <taxon>eudicotyledons</taxon>
        <taxon>Gunneridae</taxon>
        <taxon>Pentapetalae</taxon>
        <taxon>Caryophyllales</taxon>
        <taxon>Cactineae</taxon>
        <taxon>Cactaceae</taxon>
        <taxon>Cactoideae</taxon>
        <taxon>Echinocereeae</taxon>
        <taxon>Carnegiea</taxon>
    </lineage>
</organism>
<dbReference type="OrthoDB" id="696558at2759"/>
<dbReference type="AlphaFoldDB" id="A0A9Q1KTG5"/>
<sequence length="286" mass="29538">MDYSKVFLAVPPFLSMKTLVFVLILACNTTFGTPRTPDLEDYPDYPAPVTPTSPPASSGTNCPRNALNLNACATLLSGLLGLTIGNQPVEPCCSLIQGLVSLEAAACLCTAIQTNLLGVVNLNIPVSINLALRLCGLQSSANVALFVILNLISSALVSSCYSCGQGQHQPKPNIPIINNPNPNPNYPSPSSGGSSSSSNGGHCPRDALKLGICAKVLNGPVNAVVGTPPTLPCCSVIQGLLDLEVAVCFCTAIKANILGINLNIPIVLNLLLGSCGKNLPSEFLCA</sequence>
<proteinExistence type="predicted"/>
<keyword evidence="4" id="KW-1185">Reference proteome</keyword>
<feature type="region of interest" description="Disordered" evidence="1">
    <location>
        <begin position="174"/>
        <end position="201"/>
    </location>
</feature>
<evidence type="ECO:0000256" key="1">
    <source>
        <dbReference type="SAM" id="MobiDB-lite"/>
    </source>
</evidence>
<gene>
    <name evidence="3" type="ORF">Cgig2_002521</name>
</gene>
<dbReference type="InterPro" id="IPR036312">
    <property type="entry name" value="Bifun_inhib/LTP/seed_sf"/>
</dbReference>
<dbReference type="CDD" id="cd01958">
    <property type="entry name" value="HPS_like"/>
    <property type="match status" value="2"/>
</dbReference>
<evidence type="ECO:0000313" key="3">
    <source>
        <dbReference type="EMBL" id="KAJ8449389.1"/>
    </source>
</evidence>